<dbReference type="Gene3D" id="1.10.8.60">
    <property type="match status" value="1"/>
</dbReference>
<dbReference type="InterPro" id="IPR001789">
    <property type="entry name" value="Sig_transdc_resp-reg_receiver"/>
</dbReference>
<dbReference type="PROSITE" id="PS00676">
    <property type="entry name" value="SIGMA54_INTERACT_2"/>
    <property type="match status" value="1"/>
</dbReference>
<evidence type="ECO:0000259" key="7">
    <source>
        <dbReference type="PROSITE" id="PS50110"/>
    </source>
</evidence>
<dbReference type="InterPro" id="IPR011006">
    <property type="entry name" value="CheY-like_superfamily"/>
</dbReference>
<dbReference type="PRINTS" id="PR01590">
    <property type="entry name" value="HTHFIS"/>
</dbReference>
<accession>I6YX65</accession>
<keyword evidence="1" id="KW-0547">Nucleotide-binding</keyword>
<sequence>MEPKILIIDDDDLVSLSLKKVLVKQGYAVDVCNDAGQWADVVKNFQPDLILLDIYLTTHNGIDILKLIKKDYTALPVIMITGYADIKMAVTSIKLGAFDFLLKPIDLEQLNIVLDKALENIKLRSEIDRLHTILETDKLTKEFFGRSPKIQRLLDSVEKLASSSDTTILLEGESGTGKEVFARFIHQNSPRASAPFITINCGSIPRELAESELFGHEKGAFTGASQKTKMGKFELANNGTLLLDEIGELSLEMQVKLLRVLQERKFYRLGGEKEISVNVRVLAATNRNLEEEVKKGNFREDLFYRLNVVKIDIPPLRERQEDIPFIAYSFLQEFNQKFNKSINGIDPAALDLLKSYRWKGNIRELRNVMERVVLLCEEDMLRVHHFAFLIENKSEEDNDSDAFVLKIPSKGITMDEVVKTLIQKTLLITNGNQVQAAKILGLSRSKLRYRMEQLGIEVTKQIN</sequence>
<dbReference type="Gene3D" id="1.10.10.60">
    <property type="entry name" value="Homeodomain-like"/>
    <property type="match status" value="1"/>
</dbReference>
<dbReference type="SUPFAM" id="SSF52540">
    <property type="entry name" value="P-loop containing nucleoside triphosphate hydrolases"/>
    <property type="match status" value="1"/>
</dbReference>
<protein>
    <submittedName>
        <fullName evidence="8">Two component, sigma54 specific, Fis family transcriptional regulator</fullName>
    </submittedName>
</protein>
<keyword evidence="2" id="KW-0067">ATP-binding</keyword>
<evidence type="ECO:0000256" key="2">
    <source>
        <dbReference type="ARBA" id="ARBA00022840"/>
    </source>
</evidence>
<dbReference type="Pfam" id="PF00158">
    <property type="entry name" value="Sigma54_activat"/>
    <property type="match status" value="1"/>
</dbReference>
<keyword evidence="4" id="KW-0804">Transcription</keyword>
<dbReference type="GO" id="GO:0005524">
    <property type="term" value="F:ATP binding"/>
    <property type="evidence" value="ECO:0007669"/>
    <property type="project" value="UniProtKB-KW"/>
</dbReference>
<dbReference type="InterPro" id="IPR009057">
    <property type="entry name" value="Homeodomain-like_sf"/>
</dbReference>
<dbReference type="InterPro" id="IPR058031">
    <property type="entry name" value="AAA_lid_NorR"/>
</dbReference>
<dbReference type="Pfam" id="PF00072">
    <property type="entry name" value="Response_reg"/>
    <property type="match status" value="1"/>
</dbReference>
<feature type="domain" description="Response regulatory" evidence="7">
    <location>
        <begin position="4"/>
        <end position="118"/>
    </location>
</feature>
<keyword evidence="9" id="KW-1185">Reference proteome</keyword>
<name>I6YX65_MELRP</name>
<dbReference type="InterPro" id="IPR025662">
    <property type="entry name" value="Sigma_54_int_dom_ATP-bd_1"/>
</dbReference>
<dbReference type="SUPFAM" id="SSF46689">
    <property type="entry name" value="Homeodomain-like"/>
    <property type="match status" value="1"/>
</dbReference>
<dbReference type="SUPFAM" id="SSF52172">
    <property type="entry name" value="CheY-like"/>
    <property type="match status" value="1"/>
</dbReference>
<evidence type="ECO:0000259" key="6">
    <source>
        <dbReference type="PROSITE" id="PS50045"/>
    </source>
</evidence>
<dbReference type="PROSITE" id="PS00675">
    <property type="entry name" value="SIGMA54_INTERACT_1"/>
    <property type="match status" value="1"/>
</dbReference>
<dbReference type="InterPro" id="IPR002197">
    <property type="entry name" value="HTH_Fis"/>
</dbReference>
<proteinExistence type="predicted"/>
<dbReference type="RefSeq" id="WP_014856614.1">
    <property type="nucleotide sequence ID" value="NC_018178.1"/>
</dbReference>
<gene>
    <name evidence="8" type="ordered locus">MROS_1950</name>
</gene>
<dbReference type="Gene3D" id="3.40.50.300">
    <property type="entry name" value="P-loop containing nucleotide triphosphate hydrolases"/>
    <property type="match status" value="1"/>
</dbReference>
<dbReference type="STRING" id="1191523.MROS_1950"/>
<dbReference type="GO" id="GO:0006355">
    <property type="term" value="P:regulation of DNA-templated transcription"/>
    <property type="evidence" value="ECO:0007669"/>
    <property type="project" value="InterPro"/>
</dbReference>
<dbReference type="eggNOG" id="COG2204">
    <property type="taxonomic scope" value="Bacteria"/>
</dbReference>
<feature type="modified residue" description="4-aspartylphosphate" evidence="5">
    <location>
        <position position="53"/>
    </location>
</feature>
<dbReference type="CDD" id="cd00009">
    <property type="entry name" value="AAA"/>
    <property type="match status" value="1"/>
</dbReference>
<keyword evidence="3" id="KW-0805">Transcription regulation</keyword>
<evidence type="ECO:0000313" key="8">
    <source>
        <dbReference type="EMBL" id="AFN75182.1"/>
    </source>
</evidence>
<dbReference type="InterPro" id="IPR002078">
    <property type="entry name" value="Sigma_54_int"/>
</dbReference>
<keyword evidence="5" id="KW-0597">Phosphoprotein</keyword>
<dbReference type="GO" id="GO:0000160">
    <property type="term" value="P:phosphorelay signal transduction system"/>
    <property type="evidence" value="ECO:0007669"/>
    <property type="project" value="InterPro"/>
</dbReference>
<dbReference type="Gene3D" id="3.40.50.2300">
    <property type="match status" value="1"/>
</dbReference>
<dbReference type="Pfam" id="PF25601">
    <property type="entry name" value="AAA_lid_14"/>
    <property type="match status" value="1"/>
</dbReference>
<dbReference type="SMART" id="SM00448">
    <property type="entry name" value="REC"/>
    <property type="match status" value="1"/>
</dbReference>
<dbReference type="GO" id="GO:0043565">
    <property type="term" value="F:sequence-specific DNA binding"/>
    <property type="evidence" value="ECO:0007669"/>
    <property type="project" value="InterPro"/>
</dbReference>
<dbReference type="OrthoDB" id="9810703at2"/>
<evidence type="ECO:0000256" key="1">
    <source>
        <dbReference type="ARBA" id="ARBA00022741"/>
    </source>
</evidence>
<organism evidence="8 9">
    <name type="scientific">Melioribacter roseus (strain DSM 23840 / JCM 17771 / VKM B-2668 / P3M-2)</name>
    <dbReference type="NCBI Taxonomy" id="1191523"/>
    <lineage>
        <taxon>Bacteria</taxon>
        <taxon>Pseudomonadati</taxon>
        <taxon>Ignavibacteriota</taxon>
        <taxon>Ignavibacteria</taxon>
        <taxon>Ignavibacteriales</taxon>
        <taxon>Melioribacteraceae</taxon>
        <taxon>Melioribacter</taxon>
    </lineage>
</organism>
<evidence type="ECO:0000256" key="3">
    <source>
        <dbReference type="ARBA" id="ARBA00023015"/>
    </source>
</evidence>
<dbReference type="PROSITE" id="PS50110">
    <property type="entry name" value="RESPONSE_REGULATORY"/>
    <property type="match status" value="1"/>
</dbReference>
<evidence type="ECO:0000256" key="4">
    <source>
        <dbReference type="ARBA" id="ARBA00023163"/>
    </source>
</evidence>
<dbReference type="SMART" id="SM00382">
    <property type="entry name" value="AAA"/>
    <property type="match status" value="1"/>
</dbReference>
<reference evidence="8 9" key="1">
    <citation type="journal article" date="2013" name="PLoS ONE">
        <title>Genomic analysis of Melioribacter roseus, facultatively anaerobic organotrophic bacterium representing a novel deep lineage within Bacteriodetes/Chlorobi group.</title>
        <authorList>
            <person name="Kadnikov V.V."/>
            <person name="Mardanov A.V."/>
            <person name="Podosokorskaya O.A."/>
            <person name="Gavrilov S.N."/>
            <person name="Kublanov I.V."/>
            <person name="Beletsky A.V."/>
            <person name="Bonch-Osmolovskaya E.A."/>
            <person name="Ravin N.V."/>
        </authorList>
    </citation>
    <scope>NUCLEOTIDE SEQUENCE [LARGE SCALE GENOMIC DNA]</scope>
    <source>
        <strain evidence="9">JCM 17771 / P3M-2</strain>
    </source>
</reference>
<dbReference type="InterPro" id="IPR003593">
    <property type="entry name" value="AAA+_ATPase"/>
</dbReference>
<dbReference type="PANTHER" id="PTHR32071">
    <property type="entry name" value="TRANSCRIPTIONAL REGULATORY PROTEIN"/>
    <property type="match status" value="1"/>
</dbReference>
<dbReference type="KEGG" id="mro:MROS_1950"/>
<dbReference type="Pfam" id="PF02954">
    <property type="entry name" value="HTH_8"/>
    <property type="match status" value="1"/>
</dbReference>
<dbReference type="FunFam" id="3.40.50.300:FF:000006">
    <property type="entry name" value="DNA-binding transcriptional regulator NtrC"/>
    <property type="match status" value="1"/>
</dbReference>
<dbReference type="EMBL" id="CP003557">
    <property type="protein sequence ID" value="AFN75182.1"/>
    <property type="molecule type" value="Genomic_DNA"/>
</dbReference>
<dbReference type="HOGENOM" id="CLU_000445_0_6_10"/>
<dbReference type="PANTHER" id="PTHR32071:SF119">
    <property type="entry name" value="SIGMA L-DEPENDENT TRANSCRIPTIONAL REGULATOR YPLP-RELATED"/>
    <property type="match status" value="1"/>
</dbReference>
<dbReference type="PROSITE" id="PS50045">
    <property type="entry name" value="SIGMA54_INTERACT_4"/>
    <property type="match status" value="1"/>
</dbReference>
<dbReference type="Proteomes" id="UP000009011">
    <property type="component" value="Chromosome"/>
</dbReference>
<evidence type="ECO:0000256" key="5">
    <source>
        <dbReference type="PROSITE-ProRule" id="PRU00169"/>
    </source>
</evidence>
<dbReference type="AlphaFoldDB" id="I6YX65"/>
<evidence type="ECO:0000313" key="9">
    <source>
        <dbReference type="Proteomes" id="UP000009011"/>
    </source>
</evidence>
<dbReference type="InterPro" id="IPR027417">
    <property type="entry name" value="P-loop_NTPase"/>
</dbReference>
<dbReference type="InterPro" id="IPR025943">
    <property type="entry name" value="Sigma_54_int_dom_ATP-bd_2"/>
</dbReference>
<feature type="domain" description="Sigma-54 factor interaction" evidence="6">
    <location>
        <begin position="143"/>
        <end position="374"/>
    </location>
</feature>